<gene>
    <name evidence="2" type="ORF">A11S_373</name>
</gene>
<name>M4VCT7_9BACT</name>
<dbReference type="EMBL" id="CP003538">
    <property type="protein sequence ID" value="AGH97207.1"/>
    <property type="molecule type" value="Genomic_DNA"/>
</dbReference>
<feature type="region of interest" description="Disordered" evidence="1">
    <location>
        <begin position="1"/>
        <end position="38"/>
    </location>
</feature>
<dbReference type="AlphaFoldDB" id="M4VCT7"/>
<proteinExistence type="predicted"/>
<dbReference type="HOGENOM" id="CLU_3330110_0_0_5"/>
<protein>
    <submittedName>
        <fullName evidence="2">Uncharacterized protein</fullName>
    </submittedName>
</protein>
<evidence type="ECO:0000256" key="1">
    <source>
        <dbReference type="SAM" id="MobiDB-lite"/>
    </source>
</evidence>
<reference evidence="2 3" key="1">
    <citation type="journal article" date="2013" name="ISME J.">
        <title>By their genes ye shall know them: genomic signatures of predatory bacteria.</title>
        <authorList>
            <person name="Pasternak Z."/>
            <person name="Pietrokovski S."/>
            <person name="Rotem O."/>
            <person name="Gophna U."/>
            <person name="Lurie-Weinberger M.N."/>
            <person name="Jurkevitch E."/>
        </authorList>
    </citation>
    <scope>NUCLEOTIDE SEQUENCE [LARGE SCALE GENOMIC DNA]</scope>
    <source>
        <strain evidence="2">EPB</strain>
    </source>
</reference>
<organism evidence="2 3">
    <name type="scientific">Micavibrio aeruginosavorus EPB</name>
    <dbReference type="NCBI Taxonomy" id="349215"/>
    <lineage>
        <taxon>Bacteria</taxon>
        <taxon>Pseudomonadati</taxon>
        <taxon>Bdellovibrionota</taxon>
        <taxon>Bdellovibrionia</taxon>
        <taxon>Bdellovibrionales</taxon>
        <taxon>Pseudobdellovibrionaceae</taxon>
        <taxon>Micavibrio</taxon>
    </lineage>
</organism>
<dbReference type="Proteomes" id="UP000011932">
    <property type="component" value="Chromosome"/>
</dbReference>
<accession>M4VCT7</accession>
<feature type="compositionally biased region" description="Basic and acidic residues" evidence="1">
    <location>
        <begin position="9"/>
        <end position="38"/>
    </location>
</feature>
<evidence type="ECO:0000313" key="2">
    <source>
        <dbReference type="EMBL" id="AGH97207.1"/>
    </source>
</evidence>
<dbReference type="KEGG" id="man:A11S_373"/>
<sequence>MSIAPHMLQSDHAKQVIADLEKKAEQMKAAKEAEEEHP</sequence>
<evidence type="ECO:0000313" key="3">
    <source>
        <dbReference type="Proteomes" id="UP000011932"/>
    </source>
</evidence>